<dbReference type="EMBL" id="BLIY01000017">
    <property type="protein sequence ID" value="GFE55052.1"/>
    <property type="molecule type" value="Genomic_DNA"/>
</dbReference>
<dbReference type="SUPFAM" id="SSF54495">
    <property type="entry name" value="UBC-like"/>
    <property type="match status" value="1"/>
</dbReference>
<accession>A0A9W5TE74</accession>
<reference evidence="2" key="1">
    <citation type="submission" date="2019-12" db="EMBL/GenBank/DDBJ databases">
        <title>Genome sequence of Babesia ovis.</title>
        <authorList>
            <person name="Yamagishi J."/>
            <person name="Sevinc F."/>
            <person name="Xuan X."/>
        </authorList>
    </citation>
    <scope>NUCLEOTIDE SEQUENCE</scope>
    <source>
        <strain evidence="2">Selcuk</strain>
    </source>
</reference>
<dbReference type="CDD" id="cd23812">
    <property type="entry name" value="UBCc_ScPEX4-like"/>
    <property type="match status" value="1"/>
</dbReference>
<organism evidence="2 3">
    <name type="scientific">Babesia ovis</name>
    <dbReference type="NCBI Taxonomy" id="5869"/>
    <lineage>
        <taxon>Eukaryota</taxon>
        <taxon>Sar</taxon>
        <taxon>Alveolata</taxon>
        <taxon>Apicomplexa</taxon>
        <taxon>Aconoidasida</taxon>
        <taxon>Piroplasmida</taxon>
        <taxon>Babesiidae</taxon>
        <taxon>Babesia</taxon>
    </lineage>
</organism>
<proteinExistence type="predicted"/>
<dbReference type="InterPro" id="IPR050113">
    <property type="entry name" value="Ub_conjugating_enzyme"/>
</dbReference>
<sequence>MVLARNRLLKELKESSRIEDPNIRLKLVGSNIHHWHAYIRGPVNSPYEKGIFKLNIVCPPNYPIHPPVVHFLTKCFHPNINFETGELCMDILKSNWSPAWTLQYLCKGISFILDDPNADSPLNCDAGNIIRSGDLIGYRSMAEMYTLEYALNKFP</sequence>
<evidence type="ECO:0000313" key="3">
    <source>
        <dbReference type="Proteomes" id="UP001057455"/>
    </source>
</evidence>
<dbReference type="Proteomes" id="UP001057455">
    <property type="component" value="Unassembled WGS sequence"/>
</dbReference>
<dbReference type="InterPro" id="IPR016135">
    <property type="entry name" value="UBQ-conjugating_enzyme/RWD"/>
</dbReference>
<dbReference type="PROSITE" id="PS50127">
    <property type="entry name" value="UBC_2"/>
    <property type="match status" value="1"/>
</dbReference>
<keyword evidence="3" id="KW-1185">Reference proteome</keyword>
<comment type="caution">
    <text evidence="2">The sequence shown here is derived from an EMBL/GenBank/DDBJ whole genome shotgun (WGS) entry which is preliminary data.</text>
</comment>
<evidence type="ECO:0000259" key="1">
    <source>
        <dbReference type="PROSITE" id="PS50127"/>
    </source>
</evidence>
<gene>
    <name evidence="2" type="ORF">BaOVIS_024560</name>
</gene>
<dbReference type="OrthoDB" id="9973183at2759"/>
<feature type="domain" description="UBC core" evidence="1">
    <location>
        <begin position="3"/>
        <end position="151"/>
    </location>
</feature>
<dbReference type="AlphaFoldDB" id="A0A9W5TE74"/>
<evidence type="ECO:0000313" key="2">
    <source>
        <dbReference type="EMBL" id="GFE55052.1"/>
    </source>
</evidence>
<protein>
    <submittedName>
        <fullName evidence="2">Ubiquitin-conjugating enzyme</fullName>
    </submittedName>
</protein>
<dbReference type="SMART" id="SM00212">
    <property type="entry name" value="UBCc"/>
    <property type="match status" value="1"/>
</dbReference>
<dbReference type="Gene3D" id="3.10.110.10">
    <property type="entry name" value="Ubiquitin Conjugating Enzyme"/>
    <property type="match status" value="1"/>
</dbReference>
<dbReference type="Pfam" id="PF00179">
    <property type="entry name" value="UQ_con"/>
    <property type="match status" value="1"/>
</dbReference>
<name>A0A9W5TE74_BABOV</name>
<dbReference type="InterPro" id="IPR000608">
    <property type="entry name" value="UBC"/>
</dbReference>
<dbReference type="PANTHER" id="PTHR24067">
    <property type="entry name" value="UBIQUITIN-CONJUGATING ENZYME E2"/>
    <property type="match status" value="1"/>
</dbReference>